<comment type="caution">
    <text evidence="3">The sequence shown here is derived from an EMBL/GenBank/DDBJ whole genome shotgun (WGS) entry which is preliminary data.</text>
</comment>
<dbReference type="InterPro" id="IPR029058">
    <property type="entry name" value="AB_hydrolase_fold"/>
</dbReference>
<evidence type="ECO:0000256" key="1">
    <source>
        <dbReference type="ARBA" id="ARBA00022801"/>
    </source>
</evidence>
<evidence type="ECO:0000313" key="3">
    <source>
        <dbReference type="EMBL" id="NYE21537.1"/>
    </source>
</evidence>
<keyword evidence="1" id="KW-0378">Hydrolase</keyword>
<dbReference type="InterPro" id="IPR000073">
    <property type="entry name" value="AB_hydrolase_1"/>
</dbReference>
<dbReference type="PANTHER" id="PTHR43798:SF31">
    <property type="entry name" value="AB HYDROLASE SUPERFAMILY PROTEIN YCLE"/>
    <property type="match status" value="1"/>
</dbReference>
<evidence type="ECO:0000259" key="2">
    <source>
        <dbReference type="Pfam" id="PF12697"/>
    </source>
</evidence>
<dbReference type="InterPro" id="IPR050266">
    <property type="entry name" value="AB_hydrolase_sf"/>
</dbReference>
<keyword evidence="4" id="KW-1185">Reference proteome</keyword>
<dbReference type="GO" id="GO:0016787">
    <property type="term" value="F:hydrolase activity"/>
    <property type="evidence" value="ECO:0007669"/>
    <property type="project" value="UniProtKB-KW"/>
</dbReference>
<dbReference type="PRINTS" id="PR00412">
    <property type="entry name" value="EPOXHYDRLASE"/>
</dbReference>
<dbReference type="SUPFAM" id="SSF53474">
    <property type="entry name" value="alpha/beta-Hydrolases"/>
    <property type="match status" value="1"/>
</dbReference>
<sequence>MTSPFAESTVVVDGLAVRLLQAGEGEPVILLHGGSPGRALWCSSSDLWGPFAESLAASHRVIMIDLPGAGGTRARGLDDLTFAGAAHAVLGVAHELGLEAAHLVGHDDGGLLAIVLARTGEYPFRARSVSLLNATEAAPTGDMPSDVVLLNPPSGAGSPQLWALERMSFSTRHLDGLAPVLEDLTSSAAHTSAVEIVAQPGAAGRLRSDLLFTKGQMFAWARDHGYDVPIQLIWGADDPLSEGIFAVETMNFLATTSAELSLSFVHRAGHLAFREKPDEVAGHVTRFIQRFADRFAAVPA</sequence>
<name>A0A7Y9GS78_9MICO</name>
<feature type="domain" description="AB hydrolase-1" evidence="2">
    <location>
        <begin position="28"/>
        <end position="281"/>
    </location>
</feature>
<dbReference type="Pfam" id="PF12697">
    <property type="entry name" value="Abhydrolase_6"/>
    <property type="match status" value="1"/>
</dbReference>
<proteinExistence type="predicted"/>
<dbReference type="InterPro" id="IPR000639">
    <property type="entry name" value="Epox_hydrolase-like"/>
</dbReference>
<dbReference type="AlphaFoldDB" id="A0A7Y9GS78"/>
<dbReference type="Proteomes" id="UP000576969">
    <property type="component" value="Unassembled WGS sequence"/>
</dbReference>
<organism evidence="3 4">
    <name type="scientific">Microbacterium immunditiarum</name>
    <dbReference type="NCBI Taxonomy" id="337480"/>
    <lineage>
        <taxon>Bacteria</taxon>
        <taxon>Bacillati</taxon>
        <taxon>Actinomycetota</taxon>
        <taxon>Actinomycetes</taxon>
        <taxon>Micrococcales</taxon>
        <taxon>Microbacteriaceae</taxon>
        <taxon>Microbacterium</taxon>
    </lineage>
</organism>
<protein>
    <submittedName>
        <fullName evidence="3">Pimeloyl-ACP methyl ester carboxylesterase</fullName>
    </submittedName>
</protein>
<dbReference type="Gene3D" id="3.40.50.1820">
    <property type="entry name" value="alpha/beta hydrolase"/>
    <property type="match status" value="1"/>
</dbReference>
<dbReference type="RefSeq" id="WP_179492235.1">
    <property type="nucleotide sequence ID" value="NZ_JACCBV010000001.1"/>
</dbReference>
<dbReference type="PANTHER" id="PTHR43798">
    <property type="entry name" value="MONOACYLGLYCEROL LIPASE"/>
    <property type="match status" value="1"/>
</dbReference>
<dbReference type="EMBL" id="JACCBV010000001">
    <property type="protein sequence ID" value="NYE21537.1"/>
    <property type="molecule type" value="Genomic_DNA"/>
</dbReference>
<accession>A0A7Y9GS78</accession>
<evidence type="ECO:0000313" key="4">
    <source>
        <dbReference type="Proteomes" id="UP000576969"/>
    </source>
</evidence>
<dbReference type="GO" id="GO:0016020">
    <property type="term" value="C:membrane"/>
    <property type="evidence" value="ECO:0007669"/>
    <property type="project" value="TreeGrafter"/>
</dbReference>
<reference evidence="3 4" key="1">
    <citation type="submission" date="2020-07" db="EMBL/GenBank/DDBJ databases">
        <title>Sequencing the genomes of 1000 actinobacteria strains.</title>
        <authorList>
            <person name="Klenk H.-P."/>
        </authorList>
    </citation>
    <scope>NUCLEOTIDE SEQUENCE [LARGE SCALE GENOMIC DNA]</scope>
    <source>
        <strain evidence="3 4">DSM 24662</strain>
    </source>
</reference>
<gene>
    <name evidence="3" type="ORF">BJ991_003565</name>
</gene>